<protein>
    <submittedName>
        <fullName evidence="2">Uncharacterized protein</fullName>
    </submittedName>
</protein>
<accession>R7WQP6</accession>
<gene>
    <name evidence="2" type="ORF">Rrhod_1044</name>
</gene>
<dbReference type="EMBL" id="APMY01000031">
    <property type="protein sequence ID" value="EOM77633.1"/>
    <property type="molecule type" value="Genomic_DNA"/>
</dbReference>
<dbReference type="AlphaFoldDB" id="R7WQP6"/>
<evidence type="ECO:0000256" key="1">
    <source>
        <dbReference type="SAM" id="Phobius"/>
    </source>
</evidence>
<evidence type="ECO:0000313" key="2">
    <source>
        <dbReference type="EMBL" id="EOM77633.1"/>
    </source>
</evidence>
<sequence length="50" mass="5172">MLRVVTGAAGPVVVAGLLSLSIVAHCITFLADRGACAKRYPFLTDDAVPD</sequence>
<organism evidence="2 3">
    <name type="scientific">Rhodococcus rhodnii LMG 5362</name>
    <dbReference type="NCBI Taxonomy" id="1273125"/>
    <lineage>
        <taxon>Bacteria</taxon>
        <taxon>Bacillati</taxon>
        <taxon>Actinomycetota</taxon>
        <taxon>Actinomycetes</taxon>
        <taxon>Mycobacteriales</taxon>
        <taxon>Nocardiaceae</taxon>
        <taxon>Rhodococcus</taxon>
    </lineage>
</organism>
<keyword evidence="1" id="KW-1133">Transmembrane helix</keyword>
<keyword evidence="1" id="KW-0812">Transmembrane</keyword>
<name>R7WQP6_9NOCA</name>
<evidence type="ECO:0000313" key="3">
    <source>
        <dbReference type="Proteomes" id="UP000013525"/>
    </source>
</evidence>
<reference evidence="2 3" key="1">
    <citation type="journal article" date="2013" name="Genome Announc.">
        <title>Draft Genome Sequence of Rhodococcus rhodnii Strain LMG5362, a Symbiont of Rhodnius prolixus (Hemiptera, Reduviidae, Triatominae), the Principle Vector of Trypanosoma cruzi.</title>
        <authorList>
            <person name="Pachebat J.A."/>
            <person name="van Keulen G."/>
            <person name="Whitten M.M."/>
            <person name="Girdwood S."/>
            <person name="Del Sol R."/>
            <person name="Dyson P.J."/>
            <person name="Facey P.D."/>
        </authorList>
    </citation>
    <scope>NUCLEOTIDE SEQUENCE [LARGE SCALE GENOMIC DNA]</scope>
    <source>
        <strain evidence="2 3">LMG 5362</strain>
    </source>
</reference>
<proteinExistence type="predicted"/>
<dbReference type="Proteomes" id="UP000013525">
    <property type="component" value="Unassembled WGS sequence"/>
</dbReference>
<comment type="caution">
    <text evidence="2">The sequence shown here is derived from an EMBL/GenBank/DDBJ whole genome shotgun (WGS) entry which is preliminary data.</text>
</comment>
<feature type="transmembrane region" description="Helical" evidence="1">
    <location>
        <begin position="12"/>
        <end position="31"/>
    </location>
</feature>
<keyword evidence="3" id="KW-1185">Reference proteome</keyword>
<keyword evidence="1" id="KW-0472">Membrane</keyword>